<dbReference type="SUPFAM" id="SSF52540">
    <property type="entry name" value="P-loop containing nucleoside triphosphate hydrolases"/>
    <property type="match status" value="1"/>
</dbReference>
<dbReference type="EMBL" id="JAAIJQ010000137">
    <property type="protein sequence ID" value="NEV65024.1"/>
    <property type="molecule type" value="Genomic_DNA"/>
</dbReference>
<dbReference type="GO" id="GO:0006302">
    <property type="term" value="P:double-strand break repair"/>
    <property type="evidence" value="ECO:0007669"/>
    <property type="project" value="TreeGrafter"/>
</dbReference>
<dbReference type="PANTHER" id="PTHR32182:SF22">
    <property type="entry name" value="ATP-DEPENDENT ENDONUCLEASE, OLD FAMILY-RELATED"/>
    <property type="match status" value="1"/>
</dbReference>
<feature type="domain" description="ATPase AAA-type core" evidence="1">
    <location>
        <begin position="213"/>
        <end position="349"/>
    </location>
</feature>
<dbReference type="Proteomes" id="UP000483379">
    <property type="component" value="Unassembled WGS sequence"/>
</dbReference>
<gene>
    <name evidence="2" type="ORF">G3446_24715</name>
</gene>
<dbReference type="InterPro" id="IPR027417">
    <property type="entry name" value="P-loop_NTPase"/>
</dbReference>
<dbReference type="GO" id="GO:0016887">
    <property type="term" value="F:ATP hydrolysis activity"/>
    <property type="evidence" value="ECO:0007669"/>
    <property type="project" value="InterPro"/>
</dbReference>
<evidence type="ECO:0000313" key="3">
    <source>
        <dbReference type="Proteomes" id="UP000483379"/>
    </source>
</evidence>
<dbReference type="GO" id="GO:0005524">
    <property type="term" value="F:ATP binding"/>
    <property type="evidence" value="ECO:0007669"/>
    <property type="project" value="InterPro"/>
</dbReference>
<reference evidence="2 3" key="1">
    <citation type="submission" date="2020-02" db="EMBL/GenBank/DDBJ databases">
        <title>Genome sequences of Thiorhodococcus mannitoliphagus and Thiorhodococcus minor, purple sulfur photosynthetic bacteria in the gammaproteobacterial family, Chromatiaceae.</title>
        <authorList>
            <person name="Aviles F.A."/>
            <person name="Meyer T.E."/>
            <person name="Kyndt J.A."/>
        </authorList>
    </citation>
    <scope>NUCLEOTIDE SEQUENCE [LARGE SCALE GENOMIC DNA]</scope>
    <source>
        <strain evidence="2 3">DSM 11518</strain>
    </source>
</reference>
<sequence>MFRLTELSTVGYRAFPGRLDLELRPLTLLYGRNNAGKSAVLRLLPILADSVADAATSPFDIGRVAGSGTSFLDVPARAGEAAPLKQVTLTLVWTDADEQRCHDAFILKYIDEANQTIVASYRCSSPVAVTCDMAAQPWPDHETYRVSVGGDGSGDQTIRPRFSGLVPAADSALPAALGGLRERLLRLRGQIQWLHSVRGRWPRLVTKTGRRFVLLDADGANAAEAVLTNPTVFDDVAAWYARPEIGRRLERIDAAVGQPIYRLLLNPSSGPLRDIDLLDTGEGMIQVLPVLVAAALARARGDAGILAVEEPESHLHANAQQALADHLCEIAAGASAPTIVVETHSRVLMLGVQLALAEGRLPPERVRAYWIDQESTGESIATPVDFDRHGRPLGGWPQAAFDEDQALARRLLDQQLQGGAFG</sequence>
<organism evidence="2 3">
    <name type="scientific">Thiorhodococcus minor</name>
    <dbReference type="NCBI Taxonomy" id="57489"/>
    <lineage>
        <taxon>Bacteria</taxon>
        <taxon>Pseudomonadati</taxon>
        <taxon>Pseudomonadota</taxon>
        <taxon>Gammaproteobacteria</taxon>
        <taxon>Chromatiales</taxon>
        <taxon>Chromatiaceae</taxon>
        <taxon>Thiorhodococcus</taxon>
    </lineage>
</organism>
<comment type="caution">
    <text evidence="2">The sequence shown here is derived from an EMBL/GenBank/DDBJ whole genome shotgun (WGS) entry which is preliminary data.</text>
</comment>
<protein>
    <submittedName>
        <fullName evidence="2">AAA family ATPase</fullName>
    </submittedName>
</protein>
<dbReference type="RefSeq" id="WP_164456348.1">
    <property type="nucleotide sequence ID" value="NZ_JAAIJQ010000137.1"/>
</dbReference>
<dbReference type="Gene3D" id="3.40.50.300">
    <property type="entry name" value="P-loop containing nucleotide triphosphate hydrolases"/>
    <property type="match status" value="1"/>
</dbReference>
<keyword evidence="3" id="KW-1185">Reference proteome</keyword>
<evidence type="ECO:0000259" key="1">
    <source>
        <dbReference type="Pfam" id="PF13304"/>
    </source>
</evidence>
<dbReference type="InterPro" id="IPR003959">
    <property type="entry name" value="ATPase_AAA_core"/>
</dbReference>
<dbReference type="PANTHER" id="PTHR32182">
    <property type="entry name" value="DNA REPLICATION AND REPAIR PROTEIN RECF"/>
    <property type="match status" value="1"/>
</dbReference>
<proteinExistence type="predicted"/>
<name>A0A6M0K6Z4_9GAMM</name>
<accession>A0A6M0K6Z4</accession>
<dbReference type="AlphaFoldDB" id="A0A6M0K6Z4"/>
<dbReference type="Pfam" id="PF13304">
    <property type="entry name" value="AAA_21"/>
    <property type="match status" value="1"/>
</dbReference>
<dbReference type="GO" id="GO:0000731">
    <property type="term" value="P:DNA synthesis involved in DNA repair"/>
    <property type="evidence" value="ECO:0007669"/>
    <property type="project" value="TreeGrafter"/>
</dbReference>
<evidence type="ECO:0000313" key="2">
    <source>
        <dbReference type="EMBL" id="NEV65024.1"/>
    </source>
</evidence>